<dbReference type="EMBL" id="BMGR01000008">
    <property type="protein sequence ID" value="GGG08515.1"/>
    <property type="molecule type" value="Genomic_DNA"/>
</dbReference>
<protein>
    <recommendedName>
        <fullName evidence="8">Probable membrane transporter protein</fullName>
    </recommendedName>
</protein>
<evidence type="ECO:0000256" key="2">
    <source>
        <dbReference type="ARBA" id="ARBA00009142"/>
    </source>
</evidence>
<dbReference type="PANTHER" id="PTHR30269:SF0">
    <property type="entry name" value="MEMBRANE TRANSPORTER PROTEIN YFCA-RELATED"/>
    <property type="match status" value="1"/>
</dbReference>
<dbReference type="InterPro" id="IPR052017">
    <property type="entry name" value="TSUP"/>
</dbReference>
<feature type="transmembrane region" description="Helical" evidence="8">
    <location>
        <begin position="194"/>
        <end position="221"/>
    </location>
</feature>
<keyword evidence="4 8" id="KW-1003">Cell membrane</keyword>
<keyword evidence="6 8" id="KW-1133">Transmembrane helix</keyword>
<name>A0A917D3M6_9BACL</name>
<keyword evidence="5 8" id="KW-0812">Transmembrane</keyword>
<proteinExistence type="inferred from homology"/>
<gene>
    <name evidence="9" type="ORF">GCM10010916_26760</name>
</gene>
<comment type="similarity">
    <text evidence="2 8">Belongs to the 4-toluene sulfonate uptake permease (TSUP) (TC 2.A.102) family.</text>
</comment>
<comment type="caution">
    <text evidence="9">The sequence shown here is derived from an EMBL/GenBank/DDBJ whole genome shotgun (WGS) entry which is preliminary data.</text>
</comment>
<feature type="transmembrane region" description="Helical" evidence="8">
    <location>
        <begin position="163"/>
        <end position="182"/>
    </location>
</feature>
<dbReference type="InterPro" id="IPR002781">
    <property type="entry name" value="TM_pro_TauE-like"/>
</dbReference>
<dbReference type="Proteomes" id="UP000644756">
    <property type="component" value="Unassembled WGS sequence"/>
</dbReference>
<reference evidence="9" key="1">
    <citation type="journal article" date="2014" name="Int. J. Syst. Evol. Microbiol.">
        <title>Complete genome sequence of Corynebacterium casei LMG S-19264T (=DSM 44701T), isolated from a smear-ripened cheese.</title>
        <authorList>
            <consortium name="US DOE Joint Genome Institute (JGI-PGF)"/>
            <person name="Walter F."/>
            <person name="Albersmeier A."/>
            <person name="Kalinowski J."/>
            <person name="Ruckert C."/>
        </authorList>
    </citation>
    <scope>NUCLEOTIDE SEQUENCE</scope>
    <source>
        <strain evidence="9">CGMCC 1.12987</strain>
    </source>
</reference>
<dbReference type="PANTHER" id="PTHR30269">
    <property type="entry name" value="TRANSMEMBRANE PROTEIN YFCA"/>
    <property type="match status" value="1"/>
</dbReference>
<evidence type="ECO:0000313" key="9">
    <source>
        <dbReference type="EMBL" id="GGG08515.1"/>
    </source>
</evidence>
<accession>A0A917D3M6</accession>
<keyword evidence="3" id="KW-0813">Transport</keyword>
<feature type="transmembrane region" description="Helical" evidence="8">
    <location>
        <begin position="103"/>
        <end position="121"/>
    </location>
</feature>
<reference evidence="9" key="2">
    <citation type="submission" date="2020-09" db="EMBL/GenBank/DDBJ databases">
        <authorList>
            <person name="Sun Q."/>
            <person name="Zhou Y."/>
        </authorList>
    </citation>
    <scope>NUCLEOTIDE SEQUENCE</scope>
    <source>
        <strain evidence="9">CGMCC 1.12987</strain>
    </source>
</reference>
<keyword evidence="7 8" id="KW-0472">Membrane</keyword>
<feature type="transmembrane region" description="Helical" evidence="8">
    <location>
        <begin position="233"/>
        <end position="251"/>
    </location>
</feature>
<evidence type="ECO:0000313" key="10">
    <source>
        <dbReference type="Proteomes" id="UP000644756"/>
    </source>
</evidence>
<evidence type="ECO:0000256" key="6">
    <source>
        <dbReference type="ARBA" id="ARBA00022989"/>
    </source>
</evidence>
<dbReference type="Pfam" id="PF01925">
    <property type="entry name" value="TauE"/>
    <property type="match status" value="1"/>
</dbReference>
<dbReference type="AlphaFoldDB" id="A0A917D3M6"/>
<evidence type="ECO:0000256" key="4">
    <source>
        <dbReference type="ARBA" id="ARBA00022475"/>
    </source>
</evidence>
<evidence type="ECO:0000256" key="3">
    <source>
        <dbReference type="ARBA" id="ARBA00022448"/>
    </source>
</evidence>
<keyword evidence="10" id="KW-1185">Reference proteome</keyword>
<evidence type="ECO:0000256" key="1">
    <source>
        <dbReference type="ARBA" id="ARBA00004651"/>
    </source>
</evidence>
<evidence type="ECO:0000256" key="5">
    <source>
        <dbReference type="ARBA" id="ARBA00022692"/>
    </source>
</evidence>
<organism evidence="9 10">
    <name type="scientific">Paenibacillus abyssi</name>
    <dbReference type="NCBI Taxonomy" id="1340531"/>
    <lineage>
        <taxon>Bacteria</taxon>
        <taxon>Bacillati</taxon>
        <taxon>Bacillota</taxon>
        <taxon>Bacilli</taxon>
        <taxon>Bacillales</taxon>
        <taxon>Paenibacillaceae</taxon>
        <taxon>Paenibacillus</taxon>
    </lineage>
</organism>
<evidence type="ECO:0000256" key="8">
    <source>
        <dbReference type="RuleBase" id="RU363041"/>
    </source>
</evidence>
<dbReference type="GO" id="GO:0005886">
    <property type="term" value="C:plasma membrane"/>
    <property type="evidence" value="ECO:0007669"/>
    <property type="project" value="UniProtKB-SubCell"/>
</dbReference>
<feature type="transmembrane region" description="Helical" evidence="8">
    <location>
        <begin position="77"/>
        <end position="96"/>
    </location>
</feature>
<comment type="subcellular location">
    <subcellularLocation>
        <location evidence="1 8">Cell membrane</location>
        <topology evidence="1 8">Multi-pass membrane protein</topology>
    </subcellularLocation>
</comment>
<feature type="transmembrane region" description="Helical" evidence="8">
    <location>
        <begin position="137"/>
        <end position="156"/>
    </location>
</feature>
<sequence>MMMQLSLEMMLLLIAGAFFAAFVDSVVGGGGLISVPLLLATGMPTTDVLGTNKLAGTMSSLTSTVSFMRSGYVDLKVVRGLFILSAGGAVFGTLVLRAIPSDFLRPIVVVMLILITLYTVFRKNWGSMSTFRSLTKGSAWLMGMAALGIGFYDGFFGPGTGSFLIFVFLMLGFDFVTAAGNAKVLNFGSNIASLVTFIFIGAVNYQIGIPMGLAMICGSLLGSRVAVRKGAAYVRPLFIAVCTLLIGKQVWDLLQ</sequence>
<evidence type="ECO:0000256" key="7">
    <source>
        <dbReference type="ARBA" id="ARBA00023136"/>
    </source>
</evidence>